<sequence length="140" mass="16366">MLMLILSDILLISRSKDMQLSGKLCVVLLPIQHLLDEQLLPWLTSRYIMQQMENSRHSRVINIVNEACRQEDVWTGWPTVPSSRLYRVAEFNLKWFICISRALCIMSKLCAPQKRNLVKNANIGDIFIHNIILRMTSQKR</sequence>
<dbReference type="AlphaFoldDB" id="A0A915I2F2"/>
<accession>A0A915I2F2</accession>
<proteinExistence type="predicted"/>
<keyword evidence="2" id="KW-1185">Reference proteome</keyword>
<organism evidence="2 3">
    <name type="scientific">Romanomermis culicivorax</name>
    <name type="common">Nematode worm</name>
    <dbReference type="NCBI Taxonomy" id="13658"/>
    <lineage>
        <taxon>Eukaryota</taxon>
        <taxon>Metazoa</taxon>
        <taxon>Ecdysozoa</taxon>
        <taxon>Nematoda</taxon>
        <taxon>Enoplea</taxon>
        <taxon>Dorylaimia</taxon>
        <taxon>Mermithida</taxon>
        <taxon>Mermithoidea</taxon>
        <taxon>Mermithidae</taxon>
        <taxon>Romanomermis</taxon>
    </lineage>
</organism>
<name>A0A915I2F2_ROMCU</name>
<reference evidence="3" key="1">
    <citation type="submission" date="2022-11" db="UniProtKB">
        <authorList>
            <consortium name="WormBaseParasite"/>
        </authorList>
    </citation>
    <scope>IDENTIFICATION</scope>
</reference>
<evidence type="ECO:0000313" key="2">
    <source>
        <dbReference type="Proteomes" id="UP000887565"/>
    </source>
</evidence>
<evidence type="ECO:0000313" key="3">
    <source>
        <dbReference type="WBParaSite" id="nRc.2.0.1.t07891-RA"/>
    </source>
</evidence>
<feature type="chain" id="PRO_5037087661" evidence="1">
    <location>
        <begin position="16"/>
        <end position="140"/>
    </location>
</feature>
<evidence type="ECO:0000256" key="1">
    <source>
        <dbReference type="SAM" id="SignalP"/>
    </source>
</evidence>
<keyword evidence="1" id="KW-0732">Signal</keyword>
<dbReference type="WBParaSite" id="nRc.2.0.1.t07891-RA">
    <property type="protein sequence ID" value="nRc.2.0.1.t07891-RA"/>
    <property type="gene ID" value="nRc.2.0.1.g07891"/>
</dbReference>
<feature type="signal peptide" evidence="1">
    <location>
        <begin position="1"/>
        <end position="15"/>
    </location>
</feature>
<protein>
    <submittedName>
        <fullName evidence="3">Secreted protein</fullName>
    </submittedName>
</protein>
<dbReference type="Proteomes" id="UP000887565">
    <property type="component" value="Unplaced"/>
</dbReference>